<dbReference type="InterPro" id="IPR056884">
    <property type="entry name" value="NPHP3-like_N"/>
</dbReference>
<keyword evidence="1" id="KW-0677">Repeat</keyword>
<dbReference type="Pfam" id="PF24883">
    <property type="entry name" value="NPHP3_N"/>
    <property type="match status" value="1"/>
</dbReference>
<evidence type="ECO:0000313" key="3">
    <source>
        <dbReference type="EMBL" id="KZT25306.1"/>
    </source>
</evidence>
<dbReference type="AlphaFoldDB" id="A0A165SKN3"/>
<dbReference type="PANTHER" id="PTHR10039">
    <property type="entry name" value="AMELOGENIN"/>
    <property type="match status" value="1"/>
</dbReference>
<dbReference type="STRING" id="1314782.A0A165SKN3"/>
<dbReference type="SUPFAM" id="SSF52540">
    <property type="entry name" value="P-loop containing nucleoside triphosphate hydrolases"/>
    <property type="match status" value="1"/>
</dbReference>
<feature type="domain" description="Nephrocystin 3-like N-terminal" evidence="2">
    <location>
        <begin position="3"/>
        <end position="154"/>
    </location>
</feature>
<name>A0A165SKN3_9AGAM</name>
<dbReference type="Proteomes" id="UP000076761">
    <property type="component" value="Unassembled WGS sequence"/>
</dbReference>
<dbReference type="InterPro" id="IPR027417">
    <property type="entry name" value="P-loop_NTPase"/>
</dbReference>
<dbReference type="InParanoid" id="A0A165SKN3"/>
<evidence type="ECO:0000259" key="2">
    <source>
        <dbReference type="Pfam" id="PF24883"/>
    </source>
</evidence>
<accession>A0A165SKN3</accession>
<dbReference type="PANTHER" id="PTHR10039:SF14">
    <property type="entry name" value="NACHT DOMAIN-CONTAINING PROTEIN"/>
    <property type="match status" value="1"/>
</dbReference>
<sequence>DNIILWLTGPLGSGKTTLAFSVAENISTIGRGRLGAFILFRRDGALGMRDPKRFVTTLAYKLAQFDDRIGDSITKAVEKSHDLEMLTPHGQFQRLIVEPLLSVEGLRDRGPIMVLVDALDECAQGPARELLLNDVISKGFGPRLNFIRFMVTSRPTPDISEQLSPL</sequence>
<dbReference type="Gene3D" id="3.40.50.300">
    <property type="entry name" value="P-loop containing nucleotide triphosphate hydrolases"/>
    <property type="match status" value="1"/>
</dbReference>
<dbReference type="EMBL" id="KV425572">
    <property type="protein sequence ID" value="KZT25306.1"/>
    <property type="molecule type" value="Genomic_DNA"/>
</dbReference>
<evidence type="ECO:0000313" key="4">
    <source>
        <dbReference type="Proteomes" id="UP000076761"/>
    </source>
</evidence>
<evidence type="ECO:0000256" key="1">
    <source>
        <dbReference type="ARBA" id="ARBA00022737"/>
    </source>
</evidence>
<feature type="non-terminal residue" evidence="3">
    <location>
        <position position="166"/>
    </location>
</feature>
<feature type="non-terminal residue" evidence="3">
    <location>
        <position position="1"/>
    </location>
</feature>
<gene>
    <name evidence="3" type="ORF">NEOLEDRAFT_1034307</name>
</gene>
<protein>
    <recommendedName>
        <fullName evidence="2">Nephrocystin 3-like N-terminal domain-containing protein</fullName>
    </recommendedName>
</protein>
<proteinExistence type="predicted"/>
<dbReference type="OrthoDB" id="163438at2759"/>
<reference evidence="3 4" key="1">
    <citation type="journal article" date="2016" name="Mol. Biol. Evol.">
        <title>Comparative Genomics of Early-Diverging Mushroom-Forming Fungi Provides Insights into the Origins of Lignocellulose Decay Capabilities.</title>
        <authorList>
            <person name="Nagy L.G."/>
            <person name="Riley R."/>
            <person name="Tritt A."/>
            <person name="Adam C."/>
            <person name="Daum C."/>
            <person name="Floudas D."/>
            <person name="Sun H."/>
            <person name="Yadav J.S."/>
            <person name="Pangilinan J."/>
            <person name="Larsson K.H."/>
            <person name="Matsuura K."/>
            <person name="Barry K."/>
            <person name="Labutti K."/>
            <person name="Kuo R."/>
            <person name="Ohm R.A."/>
            <person name="Bhattacharya S.S."/>
            <person name="Shirouzu T."/>
            <person name="Yoshinaga Y."/>
            <person name="Martin F.M."/>
            <person name="Grigoriev I.V."/>
            <person name="Hibbett D.S."/>
        </authorList>
    </citation>
    <scope>NUCLEOTIDE SEQUENCE [LARGE SCALE GENOMIC DNA]</scope>
    <source>
        <strain evidence="3 4">HHB14362 ss-1</strain>
    </source>
</reference>
<keyword evidence="4" id="KW-1185">Reference proteome</keyword>
<organism evidence="3 4">
    <name type="scientific">Neolentinus lepideus HHB14362 ss-1</name>
    <dbReference type="NCBI Taxonomy" id="1314782"/>
    <lineage>
        <taxon>Eukaryota</taxon>
        <taxon>Fungi</taxon>
        <taxon>Dikarya</taxon>
        <taxon>Basidiomycota</taxon>
        <taxon>Agaricomycotina</taxon>
        <taxon>Agaricomycetes</taxon>
        <taxon>Gloeophyllales</taxon>
        <taxon>Gloeophyllaceae</taxon>
        <taxon>Neolentinus</taxon>
    </lineage>
</organism>